<dbReference type="InterPro" id="IPR003018">
    <property type="entry name" value="GAF"/>
</dbReference>
<dbReference type="EMBL" id="ADCP02000001">
    <property type="protein sequence ID" value="EFV43160.1"/>
    <property type="molecule type" value="Genomic_DNA"/>
</dbReference>
<dbReference type="SMART" id="SM00065">
    <property type="entry name" value="GAF"/>
    <property type="match status" value="2"/>
</dbReference>
<accession>E5YA46</accession>
<dbReference type="STRING" id="563192.HMPREF0179_03064"/>
<dbReference type="eggNOG" id="COG2203">
    <property type="taxonomic scope" value="Bacteria"/>
</dbReference>
<evidence type="ECO:0000313" key="3">
    <source>
        <dbReference type="Proteomes" id="UP000006034"/>
    </source>
</evidence>
<reference evidence="2 3" key="2">
    <citation type="submission" date="2013-04" db="EMBL/GenBank/DDBJ databases">
        <title>The Genome Sequence of Bilophila wadsworthia 3_1_6.</title>
        <authorList>
            <consortium name="The Broad Institute Genomics Platform"/>
            <person name="Earl A."/>
            <person name="Ward D."/>
            <person name="Feldgarden M."/>
            <person name="Gevers D."/>
            <person name="Sibley C."/>
            <person name="Strauss J."/>
            <person name="Allen-Vercoe E."/>
            <person name="Walker B."/>
            <person name="Young S."/>
            <person name="Zeng Q."/>
            <person name="Gargeya S."/>
            <person name="Fitzgerald M."/>
            <person name="Haas B."/>
            <person name="Abouelleil A."/>
            <person name="Allen A.W."/>
            <person name="Alvarado L."/>
            <person name="Arachchi H.M."/>
            <person name="Berlin A.M."/>
            <person name="Chapman S.B."/>
            <person name="Gainer-Dewar J."/>
            <person name="Goldberg J."/>
            <person name="Griggs A."/>
            <person name="Gujja S."/>
            <person name="Hansen M."/>
            <person name="Howarth C."/>
            <person name="Imamovic A."/>
            <person name="Ireland A."/>
            <person name="Larimer J."/>
            <person name="McCowan C."/>
            <person name="Murphy C."/>
            <person name="Pearson M."/>
            <person name="Poon T.W."/>
            <person name="Priest M."/>
            <person name="Roberts A."/>
            <person name="Saif S."/>
            <person name="Shea T."/>
            <person name="Sisk P."/>
            <person name="Sykes S."/>
            <person name="Wortman J."/>
            <person name="Nusbaum C."/>
            <person name="Birren B."/>
        </authorList>
    </citation>
    <scope>NUCLEOTIDE SEQUENCE [LARGE SCALE GENOMIC DNA]</scope>
    <source>
        <strain evidence="2 3">3_1_6</strain>
    </source>
</reference>
<dbReference type="Proteomes" id="UP000006034">
    <property type="component" value="Unassembled WGS sequence"/>
</dbReference>
<dbReference type="Pfam" id="PF01590">
    <property type="entry name" value="GAF"/>
    <property type="match status" value="1"/>
</dbReference>
<dbReference type="InterPro" id="IPR029016">
    <property type="entry name" value="GAF-like_dom_sf"/>
</dbReference>
<dbReference type="OrthoDB" id="5496147at2"/>
<dbReference type="GeneID" id="78084547"/>
<reference evidence="2 3" key="1">
    <citation type="submission" date="2010-10" db="EMBL/GenBank/DDBJ databases">
        <authorList>
            <consortium name="The Broad Institute Genome Sequencing Platform"/>
            <person name="Ward D."/>
            <person name="Earl A."/>
            <person name="Feldgarden M."/>
            <person name="Young S.K."/>
            <person name="Gargeya S."/>
            <person name="Zeng Q."/>
            <person name="Alvarado L."/>
            <person name="Berlin A."/>
            <person name="Bochicchio J."/>
            <person name="Chapman S.B."/>
            <person name="Chen Z."/>
            <person name="Freedman E."/>
            <person name="Gellesch M."/>
            <person name="Goldberg J."/>
            <person name="Griggs A."/>
            <person name="Gujja S."/>
            <person name="Heilman E."/>
            <person name="Heiman D."/>
            <person name="Howarth C."/>
            <person name="Mehta T."/>
            <person name="Neiman D."/>
            <person name="Pearson M."/>
            <person name="Roberts A."/>
            <person name="Saif S."/>
            <person name="Shea T."/>
            <person name="Shenoy N."/>
            <person name="Sisk P."/>
            <person name="Stolte C."/>
            <person name="Sykes S."/>
            <person name="White J."/>
            <person name="Yandava C."/>
            <person name="Allen-Vercoe E."/>
            <person name="Sibley C."/>
            <person name="Ambrose C.E."/>
            <person name="Strauss J."/>
            <person name="Daigneault M."/>
            <person name="Haas B."/>
            <person name="Nusbaum C."/>
            <person name="Birren B."/>
        </authorList>
    </citation>
    <scope>NUCLEOTIDE SEQUENCE [LARGE SCALE GENOMIC DNA]</scope>
    <source>
        <strain evidence="2 3">3_1_6</strain>
    </source>
</reference>
<dbReference type="Gene3D" id="3.30.450.40">
    <property type="match status" value="2"/>
</dbReference>
<dbReference type="AlphaFoldDB" id="E5YA46"/>
<dbReference type="HOGENOM" id="CLU_803471_0_0_7"/>
<feature type="domain" description="GAF" evidence="1">
    <location>
        <begin position="3"/>
        <end position="146"/>
    </location>
</feature>
<comment type="caution">
    <text evidence="2">The sequence shown here is derived from an EMBL/GenBank/DDBJ whole genome shotgun (WGS) entry which is preliminary data.</text>
</comment>
<dbReference type="SUPFAM" id="SSF55781">
    <property type="entry name" value="GAF domain-like"/>
    <property type="match status" value="2"/>
</dbReference>
<sequence length="347" mass="38365">MATLHDNDNTLLALVRTTFDAHSAVLFLPDQSGNYTVALSSTDNEPSVQEVTIAPGKGLVGWILRHKQPVIVNNLDMRHTFLGYYDENDEGAISAFMGCHIPEGGALCVDSVRPRAYTEEDQLLLHRFARHLARQVHSAGLACDAEDLRRYFTRLEQLSELSAQNPHWRDYLGAFLRLMAESTEFEYVAFATAQEGGSTYTVEGENTPLLITEDGMPELPLTSGGLVSWVFRNEVPVHAEGADGSPSTPLFGKLPGVPNFQSVMCLPVHLNKVTCGVLCFAGLNPRSLSQNLRTFTKIAVTYLAQYLEMLYLRHRLKSLLPRAKVHRDGAMAYDPDTAPSAPMSEED</sequence>
<name>E5YA46_BILW3</name>
<protein>
    <recommendedName>
        <fullName evidence="1">GAF domain-containing protein</fullName>
    </recommendedName>
</protein>
<evidence type="ECO:0000259" key="1">
    <source>
        <dbReference type="SMART" id="SM00065"/>
    </source>
</evidence>
<keyword evidence="3" id="KW-1185">Reference proteome</keyword>
<proteinExistence type="predicted"/>
<feature type="domain" description="GAF" evidence="1">
    <location>
        <begin position="167"/>
        <end position="317"/>
    </location>
</feature>
<organism evidence="2 3">
    <name type="scientific">Bilophila wadsworthia (strain 3_1_6)</name>
    <dbReference type="NCBI Taxonomy" id="563192"/>
    <lineage>
        <taxon>Bacteria</taxon>
        <taxon>Pseudomonadati</taxon>
        <taxon>Thermodesulfobacteriota</taxon>
        <taxon>Desulfovibrionia</taxon>
        <taxon>Desulfovibrionales</taxon>
        <taxon>Desulfovibrionaceae</taxon>
        <taxon>Bilophila</taxon>
    </lineage>
</organism>
<gene>
    <name evidence="2" type="ORF">HMPREF0179_03064</name>
</gene>
<evidence type="ECO:0000313" key="2">
    <source>
        <dbReference type="EMBL" id="EFV43160.1"/>
    </source>
</evidence>
<dbReference type="RefSeq" id="WP_005029430.1">
    <property type="nucleotide sequence ID" value="NZ_KE150238.1"/>
</dbReference>